<sequence length="341" mass="35328">MKRALAALLGAPLALAVLPAVAQADPDPRLHVESVTLNRGSVAVSGLNTVPVTVTVKGSYTVNTAAPVNVILERTGGSGGMSALFSTNLSRDAATGTWSGALKVPSTANGTFKVSGVQVGPFSPTSPPTFDPTPYAGPSLAVIGTHQPRITAAVTPKVVPFGAPYSIRWAVTDAQTGKPYGSRIRVALKHDSGCVEYFGPGTTDVTDTNGIVTKTYPGSTYSPSNCLIVPGDPWVNASLAFTAARPAVVSATPSRTSAPVGTIVAVNGAVAGAPFNCWVQLQRLYGASQWRTVNVRRVRQSGRFTLEAQPAYRGTIPYRVSFPACAPYVAGLGKTFSIRGT</sequence>
<protein>
    <recommendedName>
        <fullName evidence="4">Ig-like domain-containing protein</fullName>
    </recommendedName>
</protein>
<feature type="chain" id="PRO_5046773191" description="Ig-like domain-containing protein" evidence="1">
    <location>
        <begin position="23"/>
        <end position="341"/>
    </location>
</feature>
<gene>
    <name evidence="2" type="ORF">GCM10009742_16080</name>
</gene>
<feature type="signal peptide" evidence="1">
    <location>
        <begin position="1"/>
        <end position="22"/>
    </location>
</feature>
<keyword evidence="1" id="KW-0732">Signal</keyword>
<accession>A0ABN2DDP0</accession>
<organism evidence="2 3">
    <name type="scientific">Kribbella karoonensis</name>
    <dbReference type="NCBI Taxonomy" id="324851"/>
    <lineage>
        <taxon>Bacteria</taxon>
        <taxon>Bacillati</taxon>
        <taxon>Actinomycetota</taxon>
        <taxon>Actinomycetes</taxon>
        <taxon>Propionibacteriales</taxon>
        <taxon>Kribbellaceae</taxon>
        <taxon>Kribbella</taxon>
    </lineage>
</organism>
<evidence type="ECO:0008006" key="4">
    <source>
        <dbReference type="Google" id="ProtNLM"/>
    </source>
</evidence>
<evidence type="ECO:0000313" key="2">
    <source>
        <dbReference type="EMBL" id="GAA1573890.1"/>
    </source>
</evidence>
<evidence type="ECO:0000256" key="1">
    <source>
        <dbReference type="SAM" id="SignalP"/>
    </source>
</evidence>
<name>A0ABN2DDP0_9ACTN</name>
<dbReference type="RefSeq" id="WP_344188792.1">
    <property type="nucleotide sequence ID" value="NZ_BAAAND010000003.1"/>
</dbReference>
<dbReference type="EMBL" id="BAAAND010000003">
    <property type="protein sequence ID" value="GAA1573890.1"/>
    <property type="molecule type" value="Genomic_DNA"/>
</dbReference>
<keyword evidence="3" id="KW-1185">Reference proteome</keyword>
<dbReference type="Proteomes" id="UP001500190">
    <property type="component" value="Unassembled WGS sequence"/>
</dbReference>
<reference evidence="2 3" key="1">
    <citation type="journal article" date="2019" name="Int. J. Syst. Evol. Microbiol.">
        <title>The Global Catalogue of Microorganisms (GCM) 10K type strain sequencing project: providing services to taxonomists for standard genome sequencing and annotation.</title>
        <authorList>
            <consortium name="The Broad Institute Genomics Platform"/>
            <consortium name="The Broad Institute Genome Sequencing Center for Infectious Disease"/>
            <person name="Wu L."/>
            <person name="Ma J."/>
        </authorList>
    </citation>
    <scope>NUCLEOTIDE SEQUENCE [LARGE SCALE GENOMIC DNA]</scope>
    <source>
        <strain evidence="2 3">JCM 14304</strain>
    </source>
</reference>
<proteinExistence type="predicted"/>
<evidence type="ECO:0000313" key="3">
    <source>
        <dbReference type="Proteomes" id="UP001500190"/>
    </source>
</evidence>
<comment type="caution">
    <text evidence="2">The sequence shown here is derived from an EMBL/GenBank/DDBJ whole genome shotgun (WGS) entry which is preliminary data.</text>
</comment>